<keyword evidence="12 13" id="KW-0472">Membrane</keyword>
<evidence type="ECO:0000256" key="9">
    <source>
        <dbReference type="ARBA" id="ARBA00022840"/>
    </source>
</evidence>
<evidence type="ECO:0000256" key="3">
    <source>
        <dbReference type="ARBA" id="ARBA00012438"/>
    </source>
</evidence>
<dbReference type="InterPro" id="IPR003661">
    <property type="entry name" value="HisK_dim/P_dom"/>
</dbReference>
<evidence type="ECO:0000259" key="14">
    <source>
        <dbReference type="PROSITE" id="PS50109"/>
    </source>
</evidence>
<keyword evidence="5 15" id="KW-0808">Transferase</keyword>
<dbReference type="InterPro" id="IPR003852">
    <property type="entry name" value="Sig_transdc_His_kinase_KdpD_N"/>
</dbReference>
<evidence type="ECO:0000256" key="8">
    <source>
        <dbReference type="ARBA" id="ARBA00022777"/>
    </source>
</evidence>
<dbReference type="InterPro" id="IPR027417">
    <property type="entry name" value="P-loop_NTPase"/>
</dbReference>
<dbReference type="GO" id="GO:0005737">
    <property type="term" value="C:cytoplasm"/>
    <property type="evidence" value="ECO:0007669"/>
    <property type="project" value="UniProtKB-ARBA"/>
</dbReference>
<dbReference type="Gene3D" id="3.30.450.40">
    <property type="match status" value="1"/>
</dbReference>
<dbReference type="InterPro" id="IPR004358">
    <property type="entry name" value="Sig_transdc_His_kin-like_C"/>
</dbReference>
<feature type="transmembrane region" description="Helical" evidence="13">
    <location>
        <begin position="475"/>
        <end position="493"/>
    </location>
</feature>
<evidence type="ECO:0000256" key="12">
    <source>
        <dbReference type="ARBA" id="ARBA00023136"/>
    </source>
</evidence>
<evidence type="ECO:0000256" key="7">
    <source>
        <dbReference type="ARBA" id="ARBA00022741"/>
    </source>
</evidence>
<evidence type="ECO:0000256" key="1">
    <source>
        <dbReference type="ARBA" id="ARBA00000085"/>
    </source>
</evidence>
<dbReference type="SUPFAM" id="SSF55781">
    <property type="entry name" value="GAF domain-like"/>
    <property type="match status" value="1"/>
</dbReference>
<comment type="caution">
    <text evidence="15">The sequence shown here is derived from an EMBL/GenBank/DDBJ whole genome shotgun (WGS) entry which is preliminary data.</text>
</comment>
<dbReference type="InterPro" id="IPR025201">
    <property type="entry name" value="KdpD_TM"/>
</dbReference>
<dbReference type="FunFam" id="3.40.50.300:FF:000483">
    <property type="entry name" value="Sensor histidine kinase KdpD"/>
    <property type="match status" value="1"/>
</dbReference>
<dbReference type="InterPro" id="IPR014729">
    <property type="entry name" value="Rossmann-like_a/b/a_fold"/>
</dbReference>
<name>A0A841HPR4_9GAMM</name>
<dbReference type="InterPro" id="IPR003018">
    <property type="entry name" value="GAF"/>
</dbReference>
<dbReference type="InterPro" id="IPR003594">
    <property type="entry name" value="HATPase_dom"/>
</dbReference>
<keyword evidence="7" id="KW-0547">Nucleotide-binding</keyword>
<dbReference type="Gene3D" id="3.40.50.620">
    <property type="entry name" value="HUPs"/>
    <property type="match status" value="1"/>
</dbReference>
<evidence type="ECO:0000256" key="2">
    <source>
        <dbReference type="ARBA" id="ARBA00004141"/>
    </source>
</evidence>
<dbReference type="Gene3D" id="1.10.287.130">
    <property type="match status" value="1"/>
</dbReference>
<evidence type="ECO:0000256" key="11">
    <source>
        <dbReference type="ARBA" id="ARBA00023012"/>
    </source>
</evidence>
<dbReference type="PRINTS" id="PR00344">
    <property type="entry name" value="BCTRLSENSOR"/>
</dbReference>
<keyword evidence="6 13" id="KW-0812">Transmembrane</keyword>
<dbReference type="InterPro" id="IPR052023">
    <property type="entry name" value="Histidine_kinase_KdpD"/>
</dbReference>
<gene>
    <name evidence="15" type="ORF">HNQ60_002989</name>
</gene>
<dbReference type="SMART" id="SM00387">
    <property type="entry name" value="HATPase_c"/>
    <property type="match status" value="1"/>
</dbReference>
<dbReference type="Pfam" id="PF02702">
    <property type="entry name" value="KdpD"/>
    <property type="match status" value="1"/>
</dbReference>
<dbReference type="AlphaFoldDB" id="A0A841HPR4"/>
<dbReference type="Pfam" id="PF02518">
    <property type="entry name" value="HATPase_c"/>
    <property type="match status" value="1"/>
</dbReference>
<dbReference type="Gene3D" id="3.40.50.300">
    <property type="entry name" value="P-loop containing nucleotide triphosphate hydrolases"/>
    <property type="match status" value="1"/>
</dbReference>
<reference evidence="15 16" key="1">
    <citation type="submission" date="2020-08" db="EMBL/GenBank/DDBJ databases">
        <title>Genomic Encyclopedia of Type Strains, Phase IV (KMG-IV): sequencing the most valuable type-strain genomes for metagenomic binning, comparative biology and taxonomic classification.</title>
        <authorList>
            <person name="Goeker M."/>
        </authorList>
    </citation>
    <scope>NUCLEOTIDE SEQUENCE [LARGE SCALE GENOMIC DNA]</scope>
    <source>
        <strain evidence="15 16">DSM 26723</strain>
    </source>
</reference>
<dbReference type="EC" id="2.7.13.3" evidence="3"/>
<dbReference type="Pfam" id="PF13493">
    <property type="entry name" value="DUF4118"/>
    <property type="match status" value="1"/>
</dbReference>
<proteinExistence type="predicted"/>
<dbReference type="GO" id="GO:0005886">
    <property type="term" value="C:plasma membrane"/>
    <property type="evidence" value="ECO:0007669"/>
    <property type="project" value="TreeGrafter"/>
</dbReference>
<organism evidence="15 16">
    <name type="scientific">Povalibacter uvarum</name>
    <dbReference type="NCBI Taxonomy" id="732238"/>
    <lineage>
        <taxon>Bacteria</taxon>
        <taxon>Pseudomonadati</taxon>
        <taxon>Pseudomonadota</taxon>
        <taxon>Gammaproteobacteria</taxon>
        <taxon>Steroidobacterales</taxon>
        <taxon>Steroidobacteraceae</taxon>
        <taxon>Povalibacter</taxon>
    </lineage>
</organism>
<comment type="catalytic activity">
    <reaction evidence="1">
        <text>ATP + protein L-histidine = ADP + protein N-phospho-L-histidine.</text>
        <dbReference type="EC" id="2.7.13.3"/>
    </reaction>
</comment>
<dbReference type="SUPFAM" id="SSF52402">
    <property type="entry name" value="Adenine nucleotide alpha hydrolases-like"/>
    <property type="match status" value="1"/>
</dbReference>
<dbReference type="CDD" id="cd00082">
    <property type="entry name" value="HisKA"/>
    <property type="match status" value="1"/>
</dbReference>
<accession>A0A841HPR4</accession>
<dbReference type="InterPro" id="IPR029016">
    <property type="entry name" value="GAF-like_dom_sf"/>
</dbReference>
<evidence type="ECO:0000313" key="16">
    <source>
        <dbReference type="Proteomes" id="UP000588068"/>
    </source>
</evidence>
<dbReference type="RefSeq" id="WP_184333079.1">
    <property type="nucleotide sequence ID" value="NZ_JACHHZ010000003.1"/>
</dbReference>
<feature type="transmembrane region" description="Helical" evidence="13">
    <location>
        <begin position="428"/>
        <end position="455"/>
    </location>
</feature>
<dbReference type="InterPro" id="IPR005467">
    <property type="entry name" value="His_kinase_dom"/>
</dbReference>
<dbReference type="SMART" id="SM00388">
    <property type="entry name" value="HisKA"/>
    <property type="match status" value="1"/>
</dbReference>
<dbReference type="Proteomes" id="UP000588068">
    <property type="component" value="Unassembled WGS sequence"/>
</dbReference>
<evidence type="ECO:0000313" key="15">
    <source>
        <dbReference type="EMBL" id="MBB6094108.1"/>
    </source>
</evidence>
<keyword evidence="10 13" id="KW-1133">Transmembrane helix</keyword>
<feature type="domain" description="Histidine kinase" evidence="14">
    <location>
        <begin position="670"/>
        <end position="885"/>
    </location>
</feature>
<dbReference type="Pfam" id="PF00512">
    <property type="entry name" value="HisKA"/>
    <property type="match status" value="1"/>
</dbReference>
<dbReference type="InterPro" id="IPR036097">
    <property type="entry name" value="HisK_dim/P_sf"/>
</dbReference>
<evidence type="ECO:0000256" key="10">
    <source>
        <dbReference type="ARBA" id="ARBA00022989"/>
    </source>
</evidence>
<protein>
    <recommendedName>
        <fullName evidence="3">histidine kinase</fullName>
        <ecNumber evidence="3">2.7.13.3</ecNumber>
    </recommendedName>
</protein>
<dbReference type="Gene3D" id="1.20.120.620">
    <property type="entry name" value="Backbone structure of the membrane domain of e. Coli histidine kinase receptor kdpd"/>
    <property type="match status" value="1"/>
</dbReference>
<keyword evidence="8 15" id="KW-0418">Kinase</keyword>
<dbReference type="SUPFAM" id="SSF55874">
    <property type="entry name" value="ATPase domain of HSP90 chaperone/DNA topoisomerase II/histidine kinase"/>
    <property type="match status" value="1"/>
</dbReference>
<sequence length="890" mass="96227">MAESDTVRPSPEALLAEAQRHERGRLKIFLGAAPGVGKTYEMLSVARRKLAEGVDVAVGIVETHGRQETEALLHGLPRIPRRRLTHRERELEELDLDALLEHKPRLALVDELAHTNVPGSRHAKRYQDVQELLDAGIDVYTTLNVQHLESFNDIVGRITGVEVRETVPDAIIEQAHDVELIDLPPDDLIERLRQGKVYVPDAARRALDHYFSRGNLLALRELALRAASERVDDDMSVFMRAHAIAGPWPARGRLIVCVDATAASEHVIRTAKRLADQRHLPWTAIYVQTLGSATSARARLDANLALASQLGADTAILTGDRVGEVIVEYSRTHNAAQIVVGRSMDVRHRFWPRRRLAQWLLDHATDFEITIVAAPINGSGDGRPVQSDRARKWLTSRDVALAIGFSAGAAVIGKLLEPYTDSASLALIFLLAATFAGATGGLVASVLCSVIAFTAYNYLFTEPRYSLSVDNPQDVTTLVVFLAVSFVVGQLAARLRRQAHDAWLSTRRVETLFDFSRRLATAVDDRDLLTAAATGLSELLGKRCVVLRANAQHRADPPVELERAGEFRDTDQAAADWAIGHRETAGRGTGTLPAAAWYFVPIQQSGEVFGVIGVHLPATSDGVDAEQNRLLFTLQTQLAAACERFRLREAAQSAQIQKAAESLRAALLASVSHDLRTPLVSITGALTALRELSHRIPEEDQDRLLGSAIGEAQRLNRLIQNLLDMTRLSHGALALRASAVDVRDAVSQAISQLDGVLAGHQVDVLIPATLPPVHADATLLGQVLANLLENAGKFAPSGTTVRVDAHATADAIYVTVADRGPGIPAAERGRVFDLFYRAGQRDNGTAGAGMGLAISKGFVEAMGGKIGIADSAEGTAVEIQLPRAPAVIPA</sequence>
<dbReference type="InterPro" id="IPR038318">
    <property type="entry name" value="KdpD_sf"/>
</dbReference>
<dbReference type="CDD" id="cd00075">
    <property type="entry name" value="HATPase"/>
    <property type="match status" value="1"/>
</dbReference>
<keyword evidence="16" id="KW-1185">Reference proteome</keyword>
<dbReference type="Gene3D" id="3.30.565.10">
    <property type="entry name" value="Histidine kinase-like ATPase, C-terminal domain"/>
    <property type="match status" value="1"/>
</dbReference>
<dbReference type="EMBL" id="JACHHZ010000003">
    <property type="protein sequence ID" value="MBB6094108.1"/>
    <property type="molecule type" value="Genomic_DNA"/>
</dbReference>
<dbReference type="GO" id="GO:0005524">
    <property type="term" value="F:ATP binding"/>
    <property type="evidence" value="ECO:0007669"/>
    <property type="project" value="UniProtKB-KW"/>
</dbReference>
<dbReference type="Pfam" id="PF13492">
    <property type="entry name" value="GAF_3"/>
    <property type="match status" value="1"/>
</dbReference>
<evidence type="ECO:0000256" key="6">
    <source>
        <dbReference type="ARBA" id="ARBA00022692"/>
    </source>
</evidence>
<dbReference type="PROSITE" id="PS50109">
    <property type="entry name" value="HIS_KIN"/>
    <property type="match status" value="1"/>
</dbReference>
<dbReference type="InterPro" id="IPR036890">
    <property type="entry name" value="HATPase_C_sf"/>
</dbReference>
<evidence type="ECO:0000256" key="5">
    <source>
        <dbReference type="ARBA" id="ARBA00022679"/>
    </source>
</evidence>
<keyword evidence="11" id="KW-0902">Two-component regulatory system</keyword>
<dbReference type="PANTHER" id="PTHR45569:SF1">
    <property type="entry name" value="SENSOR PROTEIN KDPD"/>
    <property type="match status" value="1"/>
</dbReference>
<evidence type="ECO:0000256" key="13">
    <source>
        <dbReference type="SAM" id="Phobius"/>
    </source>
</evidence>
<dbReference type="SUPFAM" id="SSF47384">
    <property type="entry name" value="Homodimeric domain of signal transducing histidine kinase"/>
    <property type="match status" value="1"/>
</dbReference>
<keyword evidence="9" id="KW-0067">ATP-binding</keyword>
<keyword evidence="4" id="KW-0597">Phosphoprotein</keyword>
<comment type="subcellular location">
    <subcellularLocation>
        <location evidence="2">Membrane</location>
        <topology evidence="2">Multi-pass membrane protein</topology>
    </subcellularLocation>
</comment>
<dbReference type="GO" id="GO:0000155">
    <property type="term" value="F:phosphorelay sensor kinase activity"/>
    <property type="evidence" value="ECO:0007669"/>
    <property type="project" value="InterPro"/>
</dbReference>
<dbReference type="PANTHER" id="PTHR45569">
    <property type="entry name" value="SENSOR PROTEIN KDPD"/>
    <property type="match status" value="1"/>
</dbReference>
<evidence type="ECO:0000256" key="4">
    <source>
        <dbReference type="ARBA" id="ARBA00022553"/>
    </source>
</evidence>